<dbReference type="InterPro" id="IPR044662">
    <property type="entry name" value="HS1/DABB1-like"/>
</dbReference>
<sequence length="120" mass="13275">MSTSEVIHCVYLKYNSDVSAEQQADVFRRFYELKNECKSSSGEPYIAKIQCGSENTSTEGAGKGFDHAFVVTFSSAEDVKYYVDEDPTHDAFKKFVKPLLADAFIFDFKPTTPASASSSA</sequence>
<comment type="caution">
    <text evidence="2">The sequence shown here is derived from an EMBL/GenBank/DDBJ whole genome shotgun (WGS) entry which is preliminary data.</text>
</comment>
<organism evidence="2 3">
    <name type="scientific">Tilletia indica</name>
    <dbReference type="NCBI Taxonomy" id="43049"/>
    <lineage>
        <taxon>Eukaryota</taxon>
        <taxon>Fungi</taxon>
        <taxon>Dikarya</taxon>
        <taxon>Basidiomycota</taxon>
        <taxon>Ustilaginomycotina</taxon>
        <taxon>Exobasidiomycetes</taxon>
        <taxon>Tilletiales</taxon>
        <taxon>Tilletiaceae</taxon>
        <taxon>Tilletia</taxon>
    </lineage>
</organism>
<dbReference type="InterPro" id="IPR013097">
    <property type="entry name" value="Dabb"/>
</dbReference>
<dbReference type="PROSITE" id="PS51502">
    <property type="entry name" value="S_R_A_B_BARREL"/>
    <property type="match status" value="1"/>
</dbReference>
<dbReference type="Pfam" id="PF07876">
    <property type="entry name" value="Dabb"/>
    <property type="match status" value="1"/>
</dbReference>
<dbReference type="PANTHER" id="PTHR33178">
    <property type="match status" value="1"/>
</dbReference>
<keyword evidence="3" id="KW-1185">Reference proteome</keyword>
<evidence type="ECO:0000313" key="3">
    <source>
        <dbReference type="Proteomes" id="UP000077521"/>
    </source>
</evidence>
<dbReference type="InterPro" id="IPR011008">
    <property type="entry name" value="Dimeric_a/b-barrel"/>
</dbReference>
<protein>
    <submittedName>
        <fullName evidence="2">Uncharacterized protein</fullName>
    </submittedName>
</protein>
<dbReference type="SUPFAM" id="SSF54909">
    <property type="entry name" value="Dimeric alpha+beta barrel"/>
    <property type="match status" value="1"/>
</dbReference>
<dbReference type="AlphaFoldDB" id="A0A177TKJ8"/>
<evidence type="ECO:0000313" key="2">
    <source>
        <dbReference type="EMBL" id="KAE8258376.1"/>
    </source>
</evidence>
<accession>A0A177TKJ8</accession>
<gene>
    <name evidence="2" type="ORF">A4X13_0g1717</name>
</gene>
<dbReference type="EMBL" id="LWDF02000072">
    <property type="protein sequence ID" value="KAE8258376.1"/>
    <property type="molecule type" value="Genomic_DNA"/>
</dbReference>
<evidence type="ECO:0000256" key="1">
    <source>
        <dbReference type="ARBA" id="ARBA00011738"/>
    </source>
</evidence>
<dbReference type="SMART" id="SM00886">
    <property type="entry name" value="Dabb"/>
    <property type="match status" value="1"/>
</dbReference>
<dbReference type="PANTHER" id="PTHR33178:SF10">
    <property type="entry name" value="STRESS-RESPONSE A_B BARREL DOMAIN-CONTAINING PROTEIN"/>
    <property type="match status" value="1"/>
</dbReference>
<dbReference type="Gene3D" id="3.30.70.100">
    <property type="match status" value="1"/>
</dbReference>
<reference evidence="2" key="1">
    <citation type="submission" date="2016-04" db="EMBL/GenBank/DDBJ databases">
        <authorList>
            <person name="Nguyen H.D."/>
            <person name="Samba Siva P."/>
            <person name="Cullis J."/>
            <person name="Levesque C.A."/>
            <person name="Hambleton S."/>
        </authorList>
    </citation>
    <scope>NUCLEOTIDE SEQUENCE</scope>
    <source>
        <strain evidence="2">DAOMC 236416</strain>
    </source>
</reference>
<comment type="subunit">
    <text evidence="1">Homodimer.</text>
</comment>
<reference evidence="2" key="2">
    <citation type="journal article" date="2019" name="IMA Fungus">
        <title>Genome sequencing and comparison of five Tilletia species to identify candidate genes for the detection of regulated species infecting wheat.</title>
        <authorList>
            <person name="Nguyen H.D.T."/>
            <person name="Sultana T."/>
            <person name="Kesanakurti P."/>
            <person name="Hambleton S."/>
        </authorList>
    </citation>
    <scope>NUCLEOTIDE SEQUENCE</scope>
    <source>
        <strain evidence="2">DAOMC 236416</strain>
    </source>
</reference>
<name>A0A177TKJ8_9BASI</name>
<proteinExistence type="predicted"/>
<dbReference type="Proteomes" id="UP000077521">
    <property type="component" value="Unassembled WGS sequence"/>
</dbReference>